<evidence type="ECO:0000256" key="1">
    <source>
        <dbReference type="SAM" id="MobiDB-lite"/>
    </source>
</evidence>
<sequence>MGGEGEERVATATYRGKGNGDDSWRGERREVHGQGLYSMKGRVVACIATRSGTRVKQRVQLWPRVNQQTPGTVAVGGSG</sequence>
<evidence type="ECO:0000313" key="2">
    <source>
        <dbReference type="EMBL" id="KAK9036890.1"/>
    </source>
</evidence>
<accession>A0ABR2THW8</accession>
<gene>
    <name evidence="2" type="ORF">V6N11_021814</name>
</gene>
<keyword evidence="3" id="KW-1185">Reference proteome</keyword>
<evidence type="ECO:0000313" key="3">
    <source>
        <dbReference type="Proteomes" id="UP001396334"/>
    </source>
</evidence>
<feature type="region of interest" description="Disordered" evidence="1">
    <location>
        <begin position="1"/>
        <end position="29"/>
    </location>
</feature>
<dbReference type="Proteomes" id="UP001396334">
    <property type="component" value="Unassembled WGS sequence"/>
</dbReference>
<organism evidence="2 3">
    <name type="scientific">Hibiscus sabdariffa</name>
    <name type="common">roselle</name>
    <dbReference type="NCBI Taxonomy" id="183260"/>
    <lineage>
        <taxon>Eukaryota</taxon>
        <taxon>Viridiplantae</taxon>
        <taxon>Streptophyta</taxon>
        <taxon>Embryophyta</taxon>
        <taxon>Tracheophyta</taxon>
        <taxon>Spermatophyta</taxon>
        <taxon>Magnoliopsida</taxon>
        <taxon>eudicotyledons</taxon>
        <taxon>Gunneridae</taxon>
        <taxon>Pentapetalae</taxon>
        <taxon>rosids</taxon>
        <taxon>malvids</taxon>
        <taxon>Malvales</taxon>
        <taxon>Malvaceae</taxon>
        <taxon>Malvoideae</taxon>
        <taxon>Hibiscus</taxon>
    </lineage>
</organism>
<name>A0ABR2THW8_9ROSI</name>
<protein>
    <submittedName>
        <fullName evidence="2">Uncharacterized protein</fullName>
    </submittedName>
</protein>
<comment type="caution">
    <text evidence="2">The sequence shown here is derived from an EMBL/GenBank/DDBJ whole genome shotgun (WGS) entry which is preliminary data.</text>
</comment>
<dbReference type="EMBL" id="JBBPBN010000005">
    <property type="protein sequence ID" value="KAK9036890.1"/>
    <property type="molecule type" value="Genomic_DNA"/>
</dbReference>
<reference evidence="2 3" key="1">
    <citation type="journal article" date="2024" name="G3 (Bethesda)">
        <title>Genome assembly of Hibiscus sabdariffa L. provides insights into metabolisms of medicinal natural products.</title>
        <authorList>
            <person name="Kim T."/>
        </authorList>
    </citation>
    <scope>NUCLEOTIDE SEQUENCE [LARGE SCALE GENOMIC DNA]</scope>
    <source>
        <strain evidence="2">TK-2024</strain>
        <tissue evidence="2">Old leaves</tissue>
    </source>
</reference>
<proteinExistence type="predicted"/>
<feature type="compositionally biased region" description="Basic and acidic residues" evidence="1">
    <location>
        <begin position="18"/>
        <end position="29"/>
    </location>
</feature>